<name>A0AAE0ILB8_9PEZI</name>
<comment type="caution">
    <text evidence="1">The sequence shown here is derived from an EMBL/GenBank/DDBJ whole genome shotgun (WGS) entry which is preliminary data.</text>
</comment>
<dbReference type="Proteomes" id="UP001286456">
    <property type="component" value="Unassembled WGS sequence"/>
</dbReference>
<evidence type="ECO:0000313" key="2">
    <source>
        <dbReference type="Proteomes" id="UP001286456"/>
    </source>
</evidence>
<gene>
    <name evidence="1" type="ORF">B0T19DRAFT_484215</name>
</gene>
<sequence>MAPQAQLENVPEIIPASTRFSGTDVVVQCMAQHKFNSIVGPVLYRDIEIHERNVRYPGAGPELQRPFLNSPYINTAGVDHSTRHDIVANDIVRLFLHSMPNLESFTTLGTLRRYSPGLKSLHLRFPDSILEYTGHEWNWTGFRHLDLNPARNMLAYAKPVLAGFAGLHELTLDVLKHSPGLRNLKLSISKTTLEFLQHRSLTRWYSPFLDRLCTEYEQSSGRPLQLRSLHLGRAMAPSKMNPNAVEKLTSLRNLRELHIANPPRLVRFHHRPVGPNGEFDREPLIDFTVFGPANCPELTRLSASWFSPGIHQFLRDAGTQDPAFTRKLAVSFTAMDYRSDGEVPALLCPNQSTPAAHFRMMDLDLDRWPLSCAPGLLPVFGAVQNPAERILADLVSGDAGALEGLAINLGTDGRFGFLGSSLRKLANLTQLTAHSSALSGNLPTDNDKRRRFAGIFATMVPQLRYIRVDRQCWRIWRGRGDAASLRLEELRGREVGDIELFAKGIWVPGLSC</sequence>
<reference evidence="1" key="2">
    <citation type="submission" date="2023-06" db="EMBL/GenBank/DDBJ databases">
        <authorList>
            <consortium name="Lawrence Berkeley National Laboratory"/>
            <person name="Haridas S."/>
            <person name="Hensen N."/>
            <person name="Bonometti L."/>
            <person name="Westerberg I."/>
            <person name="Brannstrom I.O."/>
            <person name="Guillou S."/>
            <person name="Cros-Aarteil S."/>
            <person name="Calhoun S."/>
            <person name="Kuo A."/>
            <person name="Mondo S."/>
            <person name="Pangilinan J."/>
            <person name="Riley R."/>
            <person name="Labutti K."/>
            <person name="Andreopoulos B."/>
            <person name="Lipzen A."/>
            <person name="Chen C."/>
            <person name="Yanf M."/>
            <person name="Daum C."/>
            <person name="Ng V."/>
            <person name="Clum A."/>
            <person name="Steindorff A."/>
            <person name="Ohm R."/>
            <person name="Martin F."/>
            <person name="Silar P."/>
            <person name="Natvig D."/>
            <person name="Lalanne C."/>
            <person name="Gautier V."/>
            <person name="Ament-Velasquez S.L."/>
            <person name="Kruys A."/>
            <person name="Hutchinson M.I."/>
            <person name="Powell A.J."/>
            <person name="Barry K."/>
            <person name="Miller A.N."/>
            <person name="Grigoriev I.V."/>
            <person name="Debuchy R."/>
            <person name="Gladieux P."/>
            <person name="Thoren M.H."/>
            <person name="Johannesson H."/>
        </authorList>
    </citation>
    <scope>NUCLEOTIDE SEQUENCE</scope>
    <source>
        <strain evidence="1">SMH4131-1</strain>
    </source>
</reference>
<evidence type="ECO:0000313" key="1">
    <source>
        <dbReference type="EMBL" id="KAK3327023.1"/>
    </source>
</evidence>
<keyword evidence="2" id="KW-1185">Reference proteome</keyword>
<dbReference type="SUPFAM" id="SSF52047">
    <property type="entry name" value="RNI-like"/>
    <property type="match status" value="1"/>
</dbReference>
<proteinExistence type="predicted"/>
<accession>A0AAE0ILB8</accession>
<protein>
    <submittedName>
        <fullName evidence="1">Uncharacterized protein</fullName>
    </submittedName>
</protein>
<reference evidence="1" key="1">
    <citation type="journal article" date="2023" name="Mol. Phylogenet. Evol.">
        <title>Genome-scale phylogeny and comparative genomics of the fungal order Sordariales.</title>
        <authorList>
            <person name="Hensen N."/>
            <person name="Bonometti L."/>
            <person name="Westerberg I."/>
            <person name="Brannstrom I.O."/>
            <person name="Guillou S."/>
            <person name="Cros-Aarteil S."/>
            <person name="Calhoun S."/>
            <person name="Haridas S."/>
            <person name="Kuo A."/>
            <person name="Mondo S."/>
            <person name="Pangilinan J."/>
            <person name="Riley R."/>
            <person name="LaButti K."/>
            <person name="Andreopoulos B."/>
            <person name="Lipzen A."/>
            <person name="Chen C."/>
            <person name="Yan M."/>
            <person name="Daum C."/>
            <person name="Ng V."/>
            <person name="Clum A."/>
            <person name="Steindorff A."/>
            <person name="Ohm R.A."/>
            <person name="Martin F."/>
            <person name="Silar P."/>
            <person name="Natvig D.O."/>
            <person name="Lalanne C."/>
            <person name="Gautier V."/>
            <person name="Ament-Velasquez S.L."/>
            <person name="Kruys A."/>
            <person name="Hutchinson M.I."/>
            <person name="Powell A.J."/>
            <person name="Barry K."/>
            <person name="Miller A.N."/>
            <person name="Grigoriev I.V."/>
            <person name="Debuchy R."/>
            <person name="Gladieux P."/>
            <person name="Hiltunen Thoren M."/>
            <person name="Johannesson H."/>
        </authorList>
    </citation>
    <scope>NUCLEOTIDE SEQUENCE</scope>
    <source>
        <strain evidence="1">SMH4131-1</strain>
    </source>
</reference>
<organism evidence="1 2">
    <name type="scientific">Cercophora scortea</name>
    <dbReference type="NCBI Taxonomy" id="314031"/>
    <lineage>
        <taxon>Eukaryota</taxon>
        <taxon>Fungi</taxon>
        <taxon>Dikarya</taxon>
        <taxon>Ascomycota</taxon>
        <taxon>Pezizomycotina</taxon>
        <taxon>Sordariomycetes</taxon>
        <taxon>Sordariomycetidae</taxon>
        <taxon>Sordariales</taxon>
        <taxon>Lasiosphaeriaceae</taxon>
        <taxon>Cercophora</taxon>
    </lineage>
</organism>
<dbReference type="AlphaFoldDB" id="A0AAE0ILB8"/>
<dbReference type="EMBL" id="JAUEPO010000003">
    <property type="protein sequence ID" value="KAK3327023.1"/>
    <property type="molecule type" value="Genomic_DNA"/>
</dbReference>